<evidence type="ECO:0000256" key="4">
    <source>
        <dbReference type="ARBA" id="ARBA00022692"/>
    </source>
</evidence>
<organism evidence="8 9">
    <name type="scientific">Trichloromonas acetexigens</name>
    <dbReference type="NCBI Taxonomy" id="38815"/>
    <lineage>
        <taxon>Bacteria</taxon>
        <taxon>Pseudomonadati</taxon>
        <taxon>Thermodesulfobacteriota</taxon>
        <taxon>Desulfuromonadia</taxon>
        <taxon>Desulfuromonadales</taxon>
        <taxon>Trichloromonadaceae</taxon>
        <taxon>Trichloromonas</taxon>
    </lineage>
</organism>
<reference evidence="8 9" key="1">
    <citation type="submission" date="2019-07" db="EMBL/GenBank/DDBJ databases">
        <title>Insights of Desulfuromonas acetexigens electromicrobiology.</title>
        <authorList>
            <person name="Katuri K."/>
            <person name="Sapireddy V."/>
            <person name="Shaw D.R."/>
            <person name="Saikaly P."/>
        </authorList>
    </citation>
    <scope>NUCLEOTIDE SEQUENCE [LARGE SCALE GENOMIC DNA]</scope>
    <source>
        <strain evidence="8 9">2873</strain>
    </source>
</reference>
<dbReference type="RefSeq" id="WP_092052208.1">
    <property type="nucleotide sequence ID" value="NZ_FOJJ01000001.1"/>
</dbReference>
<keyword evidence="3" id="KW-0997">Cell inner membrane</keyword>
<dbReference type="Proteomes" id="UP000317155">
    <property type="component" value="Unassembled WGS sequence"/>
</dbReference>
<dbReference type="OrthoDB" id="9800207at2"/>
<protein>
    <submittedName>
        <fullName evidence="8">Paraquat-inducible membrane protein A</fullName>
    </submittedName>
</protein>
<keyword evidence="9" id="KW-1185">Reference proteome</keyword>
<dbReference type="AlphaFoldDB" id="A0A550JKC8"/>
<feature type="transmembrane region" description="Helical" evidence="7">
    <location>
        <begin position="145"/>
        <end position="165"/>
    </location>
</feature>
<dbReference type="PANTHER" id="PTHR30462">
    <property type="entry name" value="INTERMEMBRANE TRANSPORT PROTEIN PQIB-RELATED"/>
    <property type="match status" value="1"/>
</dbReference>
<evidence type="ECO:0000256" key="6">
    <source>
        <dbReference type="ARBA" id="ARBA00023136"/>
    </source>
</evidence>
<comment type="subcellular location">
    <subcellularLocation>
        <location evidence="1">Cell inner membrane</location>
    </subcellularLocation>
</comment>
<keyword evidence="4 7" id="KW-0812">Transmembrane</keyword>
<dbReference type="InterPro" id="IPR007498">
    <property type="entry name" value="PqiA-like"/>
</dbReference>
<sequence length="208" mass="22838">MALTAKEAGLAACHVCNRLIPVAELAATGHRCPRCGAGVHGRKTDSLARCWALVLAAVIFYFPANLLPMTHTGFLGKVQSDTIMSGVLYFFASGSWPIALIIFIASVFVPLLKLLVLAYLLISVQRRSHWRPAERTRLYRMTEIIGRWSMVDIYVVTILVALVKLGALANIEAGPAAPHFALVVVLTMFAAMAFDPRLIWDRMGEETD</sequence>
<evidence type="ECO:0000256" key="1">
    <source>
        <dbReference type="ARBA" id="ARBA00004533"/>
    </source>
</evidence>
<feature type="transmembrane region" description="Helical" evidence="7">
    <location>
        <begin position="50"/>
        <end position="67"/>
    </location>
</feature>
<evidence type="ECO:0000256" key="7">
    <source>
        <dbReference type="SAM" id="Phobius"/>
    </source>
</evidence>
<evidence type="ECO:0000313" key="8">
    <source>
        <dbReference type="EMBL" id="TRO83652.1"/>
    </source>
</evidence>
<evidence type="ECO:0000256" key="3">
    <source>
        <dbReference type="ARBA" id="ARBA00022519"/>
    </source>
</evidence>
<dbReference type="EMBL" id="VJVV01000001">
    <property type="protein sequence ID" value="TRO83652.1"/>
    <property type="molecule type" value="Genomic_DNA"/>
</dbReference>
<evidence type="ECO:0000256" key="5">
    <source>
        <dbReference type="ARBA" id="ARBA00022989"/>
    </source>
</evidence>
<dbReference type="InterPro" id="IPR051800">
    <property type="entry name" value="PqiA-PqiB_transport"/>
</dbReference>
<feature type="transmembrane region" description="Helical" evidence="7">
    <location>
        <begin position="177"/>
        <end position="194"/>
    </location>
</feature>
<dbReference type="GO" id="GO:0005886">
    <property type="term" value="C:plasma membrane"/>
    <property type="evidence" value="ECO:0007669"/>
    <property type="project" value="UniProtKB-SubCell"/>
</dbReference>
<name>A0A550JKC8_9BACT</name>
<gene>
    <name evidence="8" type="ORF">FL622_00270</name>
</gene>
<evidence type="ECO:0000256" key="2">
    <source>
        <dbReference type="ARBA" id="ARBA00022475"/>
    </source>
</evidence>
<accession>A0A550JKC8</accession>
<feature type="transmembrane region" description="Helical" evidence="7">
    <location>
        <begin position="98"/>
        <end position="124"/>
    </location>
</feature>
<proteinExistence type="predicted"/>
<dbReference type="Pfam" id="PF04403">
    <property type="entry name" value="PqiA"/>
    <property type="match status" value="1"/>
</dbReference>
<keyword evidence="5 7" id="KW-1133">Transmembrane helix</keyword>
<evidence type="ECO:0000313" key="9">
    <source>
        <dbReference type="Proteomes" id="UP000317155"/>
    </source>
</evidence>
<keyword evidence="6 7" id="KW-0472">Membrane</keyword>
<dbReference type="PANTHER" id="PTHR30462:SF3">
    <property type="entry name" value="INTERMEMBRANE TRANSPORT PROTEIN PQIA"/>
    <property type="match status" value="1"/>
</dbReference>
<keyword evidence="2" id="KW-1003">Cell membrane</keyword>
<comment type="caution">
    <text evidence="8">The sequence shown here is derived from an EMBL/GenBank/DDBJ whole genome shotgun (WGS) entry which is preliminary data.</text>
</comment>